<dbReference type="InParanoid" id="E9GXS5"/>
<evidence type="ECO:0000256" key="2">
    <source>
        <dbReference type="SAM" id="Phobius"/>
    </source>
</evidence>
<dbReference type="PhylomeDB" id="E9GXS5"/>
<feature type="transmembrane region" description="Helical" evidence="2">
    <location>
        <begin position="159"/>
        <end position="176"/>
    </location>
</feature>
<keyword evidence="2" id="KW-0472">Membrane</keyword>
<dbReference type="InterPro" id="IPR019169">
    <property type="entry name" value="Transmembrane_26"/>
</dbReference>
<dbReference type="eggNOG" id="KOG4610">
    <property type="taxonomic scope" value="Eukaryota"/>
</dbReference>
<name>E9GXS5_DAPPU</name>
<sequence length="412" mass="46174">MGKVVDVLKAILTRLIFAGHGFIAIWRVTTIKEDPAYWYLSISLLVLAFEGIFTLTIKANQEWRWFCPSVFLYLSSVVPSIWLLEFDKLDKRLEEREGLNVSVSVDVTTHVIIFQGVKIPLALSAERWATVIQQLLMLILIIGRWLLPKGDLTRDQLSQLLLVYIGTAADIIEFFDSFKDDKVASNRVLCIIILAIWSWSLLQFTMVLTASPTKTKKAKVRVKEKKHNCCHTAKNVCCSVDVWSILINIILQDAPFFIFRLLLILHYKIISETNIFFTCKNTLVITLQFYRLIVVHAEKRKGFKSSKQGEMMTGKQLSSNASKKRGTSPGGGGGGVDSTRNLRGTRIVKVNPGSVSGGSRGSKLPPKRAVAKLVRTASEDDGAAVYPSPAHSGAFLLHTENDTSWRQYSRVE</sequence>
<dbReference type="PANTHER" id="PTHR22168">
    <property type="entry name" value="TMEM26 PROTEIN"/>
    <property type="match status" value="1"/>
</dbReference>
<keyword evidence="2" id="KW-1133">Transmembrane helix</keyword>
<keyword evidence="2" id="KW-0812">Transmembrane</keyword>
<evidence type="ECO:0008006" key="5">
    <source>
        <dbReference type="Google" id="ProtNLM"/>
    </source>
</evidence>
<dbReference type="EMBL" id="GL732573">
    <property type="protein sequence ID" value="EFX75766.1"/>
    <property type="molecule type" value="Genomic_DNA"/>
</dbReference>
<dbReference type="Pfam" id="PF09772">
    <property type="entry name" value="Tmem26"/>
    <property type="match status" value="1"/>
</dbReference>
<accession>E9GXS5</accession>
<keyword evidence="4" id="KW-1185">Reference proteome</keyword>
<evidence type="ECO:0000313" key="4">
    <source>
        <dbReference type="Proteomes" id="UP000000305"/>
    </source>
</evidence>
<dbReference type="Proteomes" id="UP000000305">
    <property type="component" value="Unassembled WGS sequence"/>
</dbReference>
<dbReference type="HOGENOM" id="CLU_032511_0_1_1"/>
<evidence type="ECO:0000256" key="1">
    <source>
        <dbReference type="SAM" id="MobiDB-lite"/>
    </source>
</evidence>
<feature type="transmembrane region" description="Helical" evidence="2">
    <location>
        <begin position="63"/>
        <end position="84"/>
    </location>
</feature>
<feature type="transmembrane region" description="Helical" evidence="2">
    <location>
        <begin position="242"/>
        <end position="263"/>
    </location>
</feature>
<feature type="region of interest" description="Disordered" evidence="1">
    <location>
        <begin position="305"/>
        <end position="370"/>
    </location>
</feature>
<dbReference type="KEGG" id="dpx:DAPPUDRAFT_55716"/>
<reference evidence="3 4" key="1">
    <citation type="journal article" date="2011" name="Science">
        <title>The ecoresponsive genome of Daphnia pulex.</title>
        <authorList>
            <person name="Colbourne J.K."/>
            <person name="Pfrender M.E."/>
            <person name="Gilbert D."/>
            <person name="Thomas W.K."/>
            <person name="Tucker A."/>
            <person name="Oakley T.H."/>
            <person name="Tokishita S."/>
            <person name="Aerts A."/>
            <person name="Arnold G.J."/>
            <person name="Basu M.K."/>
            <person name="Bauer D.J."/>
            <person name="Caceres C.E."/>
            <person name="Carmel L."/>
            <person name="Casola C."/>
            <person name="Choi J.H."/>
            <person name="Detter J.C."/>
            <person name="Dong Q."/>
            <person name="Dusheyko S."/>
            <person name="Eads B.D."/>
            <person name="Frohlich T."/>
            <person name="Geiler-Samerotte K.A."/>
            <person name="Gerlach D."/>
            <person name="Hatcher P."/>
            <person name="Jogdeo S."/>
            <person name="Krijgsveld J."/>
            <person name="Kriventseva E.V."/>
            <person name="Kultz D."/>
            <person name="Laforsch C."/>
            <person name="Lindquist E."/>
            <person name="Lopez J."/>
            <person name="Manak J.R."/>
            <person name="Muller J."/>
            <person name="Pangilinan J."/>
            <person name="Patwardhan R.P."/>
            <person name="Pitluck S."/>
            <person name="Pritham E.J."/>
            <person name="Rechtsteiner A."/>
            <person name="Rho M."/>
            <person name="Rogozin I.B."/>
            <person name="Sakarya O."/>
            <person name="Salamov A."/>
            <person name="Schaack S."/>
            <person name="Shapiro H."/>
            <person name="Shiga Y."/>
            <person name="Skalitzky C."/>
            <person name="Smith Z."/>
            <person name="Souvorov A."/>
            <person name="Sung W."/>
            <person name="Tang Z."/>
            <person name="Tsuchiya D."/>
            <person name="Tu H."/>
            <person name="Vos H."/>
            <person name="Wang M."/>
            <person name="Wolf Y.I."/>
            <person name="Yamagata H."/>
            <person name="Yamada T."/>
            <person name="Ye Y."/>
            <person name="Shaw J.R."/>
            <person name="Andrews J."/>
            <person name="Crease T.J."/>
            <person name="Tang H."/>
            <person name="Lucas S.M."/>
            <person name="Robertson H.M."/>
            <person name="Bork P."/>
            <person name="Koonin E.V."/>
            <person name="Zdobnov E.M."/>
            <person name="Grigoriev I.V."/>
            <person name="Lynch M."/>
            <person name="Boore J.L."/>
        </authorList>
    </citation>
    <scope>NUCLEOTIDE SEQUENCE [LARGE SCALE GENOMIC DNA]</scope>
</reference>
<feature type="transmembrane region" description="Helical" evidence="2">
    <location>
        <begin position="36"/>
        <end position="57"/>
    </location>
</feature>
<proteinExistence type="predicted"/>
<dbReference type="STRING" id="6669.E9GXS5"/>
<feature type="transmembrane region" description="Helical" evidence="2">
    <location>
        <begin position="12"/>
        <end position="29"/>
    </location>
</feature>
<protein>
    <recommendedName>
        <fullName evidence="5">Transmembrane protein 26</fullName>
    </recommendedName>
</protein>
<evidence type="ECO:0000313" key="3">
    <source>
        <dbReference type="EMBL" id="EFX75766.1"/>
    </source>
</evidence>
<dbReference type="PANTHER" id="PTHR22168:SF8">
    <property type="entry name" value="TRANSMEMBRANE PROTEIN 26"/>
    <property type="match status" value="1"/>
</dbReference>
<organism evidence="3 4">
    <name type="scientific">Daphnia pulex</name>
    <name type="common">Water flea</name>
    <dbReference type="NCBI Taxonomy" id="6669"/>
    <lineage>
        <taxon>Eukaryota</taxon>
        <taxon>Metazoa</taxon>
        <taxon>Ecdysozoa</taxon>
        <taxon>Arthropoda</taxon>
        <taxon>Crustacea</taxon>
        <taxon>Branchiopoda</taxon>
        <taxon>Diplostraca</taxon>
        <taxon>Cladocera</taxon>
        <taxon>Anomopoda</taxon>
        <taxon>Daphniidae</taxon>
        <taxon>Daphnia</taxon>
    </lineage>
</organism>
<feature type="transmembrane region" description="Helical" evidence="2">
    <location>
        <begin position="188"/>
        <end position="210"/>
    </location>
</feature>
<dbReference type="OrthoDB" id="10042902at2759"/>
<gene>
    <name evidence="3" type="ORF">DAPPUDRAFT_55716</name>
</gene>
<dbReference type="OMA" id="PTIWFLE"/>
<feature type="transmembrane region" description="Helical" evidence="2">
    <location>
        <begin position="128"/>
        <end position="147"/>
    </location>
</feature>
<dbReference type="AlphaFoldDB" id="E9GXS5"/>